<reference evidence="1 2" key="1">
    <citation type="submission" date="2019-07" db="EMBL/GenBank/DDBJ databases">
        <title>Whole genome shotgun sequence of Microvirga aerophila NBRC 106136.</title>
        <authorList>
            <person name="Hosoyama A."/>
            <person name="Uohara A."/>
            <person name="Ohji S."/>
            <person name="Ichikawa N."/>
        </authorList>
    </citation>
    <scope>NUCLEOTIDE SEQUENCE [LARGE SCALE GENOMIC DNA]</scope>
    <source>
        <strain evidence="1 2">NBRC 106136</strain>
    </source>
</reference>
<accession>A0A512C3G5</accession>
<dbReference type="Proteomes" id="UP000321085">
    <property type="component" value="Unassembled WGS sequence"/>
</dbReference>
<gene>
    <name evidence="1" type="ORF">MAE02_64420</name>
</gene>
<dbReference type="AlphaFoldDB" id="A0A512C3G5"/>
<comment type="caution">
    <text evidence="1">The sequence shown here is derived from an EMBL/GenBank/DDBJ whole genome shotgun (WGS) entry which is preliminary data.</text>
</comment>
<name>A0A512C3G5_9HYPH</name>
<evidence type="ECO:0000313" key="2">
    <source>
        <dbReference type="Proteomes" id="UP000321085"/>
    </source>
</evidence>
<keyword evidence="2" id="KW-1185">Reference proteome</keyword>
<evidence type="ECO:0000313" key="1">
    <source>
        <dbReference type="EMBL" id="GEO18746.1"/>
    </source>
</evidence>
<sequence length="60" mass="6916">MCRLAYIQPLRQGTSFNADEWEWQTQTDEKCRKRLGSAGDFYLANNPARGIEDAHAAEFH</sequence>
<proteinExistence type="predicted"/>
<protein>
    <submittedName>
        <fullName evidence="1">Uncharacterized protein</fullName>
    </submittedName>
</protein>
<dbReference type="EMBL" id="BJYU01000237">
    <property type="protein sequence ID" value="GEO18746.1"/>
    <property type="molecule type" value="Genomic_DNA"/>
</dbReference>
<organism evidence="1 2">
    <name type="scientific">Microvirga aerophila</name>
    <dbReference type="NCBI Taxonomy" id="670291"/>
    <lineage>
        <taxon>Bacteria</taxon>
        <taxon>Pseudomonadati</taxon>
        <taxon>Pseudomonadota</taxon>
        <taxon>Alphaproteobacteria</taxon>
        <taxon>Hyphomicrobiales</taxon>
        <taxon>Methylobacteriaceae</taxon>
        <taxon>Microvirga</taxon>
    </lineage>
</organism>